<evidence type="ECO:0008006" key="5">
    <source>
        <dbReference type="Google" id="ProtNLM"/>
    </source>
</evidence>
<reference evidence="2 4" key="1">
    <citation type="submission" date="2017-05" db="EMBL/GenBank/DDBJ databases">
        <title>The Genome Sequence of Enterococcus faecium 7H8_DIV0219.</title>
        <authorList>
            <consortium name="The Broad Institute Genomics Platform"/>
            <consortium name="The Broad Institute Genomic Center for Infectious Diseases"/>
            <person name="Earl A."/>
            <person name="Manson A."/>
            <person name="Schwartman J."/>
            <person name="Gilmore M."/>
            <person name="Abouelleil A."/>
            <person name="Cao P."/>
            <person name="Chapman S."/>
            <person name="Cusick C."/>
            <person name="Shea T."/>
            <person name="Young S."/>
            <person name="Neafsey D."/>
            <person name="Nusbaum C."/>
            <person name="Birren B."/>
        </authorList>
    </citation>
    <scope>NUCLEOTIDE SEQUENCE [LARGE SCALE GENOMIC DNA]</scope>
    <source>
        <strain evidence="2 4">7H8_DIV0219</strain>
    </source>
</reference>
<dbReference type="Pfam" id="PF12648">
    <property type="entry name" value="TcpE"/>
    <property type="match status" value="1"/>
</dbReference>
<name>A0A242B0C7_ENTFC</name>
<organism evidence="2 4">
    <name type="scientific">Enterococcus faecium</name>
    <name type="common">Streptococcus faecium</name>
    <dbReference type="NCBI Taxonomy" id="1352"/>
    <lineage>
        <taxon>Bacteria</taxon>
        <taxon>Bacillati</taxon>
        <taxon>Bacillota</taxon>
        <taxon>Bacilli</taxon>
        <taxon>Lactobacillales</taxon>
        <taxon>Enterococcaceae</taxon>
        <taxon>Enterococcus</taxon>
    </lineage>
</organism>
<keyword evidence="1" id="KW-1133">Transmembrane helix</keyword>
<evidence type="ECO:0000313" key="2">
    <source>
        <dbReference type="EMBL" id="OTN86780.1"/>
    </source>
</evidence>
<accession>A0A242B0C7</accession>
<dbReference type="Proteomes" id="UP000194885">
    <property type="component" value="Unassembled WGS sequence"/>
</dbReference>
<comment type="caution">
    <text evidence="2">The sequence shown here is derived from an EMBL/GenBank/DDBJ whole genome shotgun (WGS) entry which is preliminary data.</text>
</comment>
<protein>
    <recommendedName>
        <fullName evidence="5">Conjugal transfer protein</fullName>
    </recommendedName>
</protein>
<dbReference type="RefSeq" id="WP_086323905.1">
    <property type="nucleotide sequence ID" value="NZ_NGKW01000009.1"/>
</dbReference>
<dbReference type="InterPro" id="IPR025608">
    <property type="entry name" value="TcpE"/>
</dbReference>
<evidence type="ECO:0000313" key="4">
    <source>
        <dbReference type="Proteomes" id="UP000194885"/>
    </source>
</evidence>
<dbReference type="EMBL" id="NGKW01000009">
    <property type="protein sequence ID" value="OTN86803.1"/>
    <property type="molecule type" value="Genomic_DNA"/>
</dbReference>
<feature type="transmembrane region" description="Helical" evidence="1">
    <location>
        <begin position="27"/>
        <end position="49"/>
    </location>
</feature>
<gene>
    <name evidence="3" type="ORF">A5810_002873</name>
    <name evidence="2" type="ORF">A5810_002903</name>
</gene>
<dbReference type="AlphaFoldDB" id="A0A242B0C7"/>
<sequence>MEWEPYDYSIVYAEPYRVQQLTNNWRLPFPIVLVNAITFVLVAGIELAFFRSMIAWITSYVKPAGVFFYLGVPYLCVLLLAKVKPDGKKIHFYLWGLLMYGLQMIRGDCIYYNWKKESKVTLEETLIFSNTFVYLED</sequence>
<keyword evidence="1" id="KW-0812">Transmembrane</keyword>
<evidence type="ECO:0000313" key="3">
    <source>
        <dbReference type="EMBL" id="OTN86803.1"/>
    </source>
</evidence>
<feature type="transmembrane region" description="Helical" evidence="1">
    <location>
        <begin position="61"/>
        <end position="80"/>
    </location>
</feature>
<keyword evidence="1" id="KW-0472">Membrane</keyword>
<proteinExistence type="predicted"/>
<dbReference type="EMBL" id="NGKW01000010">
    <property type="protein sequence ID" value="OTN86780.1"/>
    <property type="molecule type" value="Genomic_DNA"/>
</dbReference>
<evidence type="ECO:0000256" key="1">
    <source>
        <dbReference type="SAM" id="Phobius"/>
    </source>
</evidence>